<protein>
    <submittedName>
        <fullName evidence="2">Uncharacterized protein</fullName>
    </submittedName>
</protein>
<dbReference type="Proteomes" id="UP000693946">
    <property type="component" value="Linkage Group LG5"/>
</dbReference>
<dbReference type="AlphaFoldDB" id="A0AAV6QBZ2"/>
<feature type="region of interest" description="Disordered" evidence="1">
    <location>
        <begin position="90"/>
        <end position="145"/>
    </location>
</feature>
<sequence length="145" mass="15496">MDDLCLVELLSGCCTVKRRELLLLVCSEASGCLAPTGDLFTYATEADPECDGCCCCCCWRISRPSPEGPPFKPPGAAPVMRLGGEAWSVSTSRAEQDCGSGDPPTSTLLSPGSQQHNSRCQAIEEDAPNFPRNEAEGLKRFHSAQ</sequence>
<evidence type="ECO:0000313" key="3">
    <source>
        <dbReference type="Proteomes" id="UP000693946"/>
    </source>
</evidence>
<accession>A0AAV6QBZ2</accession>
<gene>
    <name evidence="2" type="ORF">JOB18_004898</name>
</gene>
<reference evidence="2 3" key="1">
    <citation type="journal article" date="2021" name="Sci. Rep.">
        <title>Chromosome anchoring in Senegalese sole (Solea senegalensis) reveals sex-associated markers and genome rearrangements in flatfish.</title>
        <authorList>
            <person name="Guerrero-Cozar I."/>
            <person name="Gomez-Garrido J."/>
            <person name="Berbel C."/>
            <person name="Martinez-Blanch J.F."/>
            <person name="Alioto T."/>
            <person name="Claros M.G."/>
            <person name="Gagnaire P.A."/>
            <person name="Manchado M."/>
        </authorList>
    </citation>
    <scope>NUCLEOTIDE SEQUENCE [LARGE SCALE GENOMIC DNA]</scope>
    <source>
        <strain evidence="2">Sse05_10M</strain>
    </source>
</reference>
<feature type="compositionally biased region" description="Polar residues" evidence="1">
    <location>
        <begin position="103"/>
        <end position="120"/>
    </location>
</feature>
<comment type="caution">
    <text evidence="2">The sequence shown here is derived from an EMBL/GenBank/DDBJ whole genome shotgun (WGS) entry which is preliminary data.</text>
</comment>
<dbReference type="EMBL" id="JAGKHQ010000017">
    <property type="protein sequence ID" value="KAG7489101.1"/>
    <property type="molecule type" value="Genomic_DNA"/>
</dbReference>
<name>A0AAV6QBZ2_SOLSE</name>
<evidence type="ECO:0000313" key="2">
    <source>
        <dbReference type="EMBL" id="KAG7489101.1"/>
    </source>
</evidence>
<evidence type="ECO:0000256" key="1">
    <source>
        <dbReference type="SAM" id="MobiDB-lite"/>
    </source>
</evidence>
<proteinExistence type="predicted"/>
<organism evidence="2 3">
    <name type="scientific">Solea senegalensis</name>
    <name type="common">Senegalese sole</name>
    <dbReference type="NCBI Taxonomy" id="28829"/>
    <lineage>
        <taxon>Eukaryota</taxon>
        <taxon>Metazoa</taxon>
        <taxon>Chordata</taxon>
        <taxon>Craniata</taxon>
        <taxon>Vertebrata</taxon>
        <taxon>Euteleostomi</taxon>
        <taxon>Actinopterygii</taxon>
        <taxon>Neopterygii</taxon>
        <taxon>Teleostei</taxon>
        <taxon>Neoteleostei</taxon>
        <taxon>Acanthomorphata</taxon>
        <taxon>Carangaria</taxon>
        <taxon>Pleuronectiformes</taxon>
        <taxon>Pleuronectoidei</taxon>
        <taxon>Soleidae</taxon>
        <taxon>Solea</taxon>
    </lineage>
</organism>
<keyword evidence="3" id="KW-1185">Reference proteome</keyword>